<dbReference type="InterPro" id="IPR051310">
    <property type="entry name" value="MCP_chemotaxis"/>
</dbReference>
<comment type="subcellular location">
    <subcellularLocation>
        <location evidence="1">Membrane</location>
    </subcellularLocation>
</comment>
<dbReference type="Pfam" id="PF00015">
    <property type="entry name" value="MCPsignal"/>
    <property type="match status" value="1"/>
</dbReference>
<dbReference type="AlphaFoldDB" id="A0A4Y9RU56"/>
<reference evidence="9 10" key="1">
    <citation type="submission" date="2019-03" db="EMBL/GenBank/DDBJ databases">
        <title>Draft Genome Sequence of Massilia arenosa sp. nov., a Novel Massilia Species Isolated from a Sandy-loam Maize Soil.</title>
        <authorList>
            <person name="Raths R."/>
            <person name="Peta V."/>
            <person name="Bucking H."/>
        </authorList>
    </citation>
    <scope>NUCLEOTIDE SEQUENCE [LARGE SCALE GENOMIC DNA]</scope>
    <source>
        <strain evidence="9 10">MC02</strain>
    </source>
</reference>
<evidence type="ECO:0000256" key="1">
    <source>
        <dbReference type="ARBA" id="ARBA00004370"/>
    </source>
</evidence>
<feature type="coiled-coil region" evidence="5">
    <location>
        <begin position="286"/>
        <end position="323"/>
    </location>
</feature>
<name>A0A4Y9RU56_9BURK</name>
<keyword evidence="6" id="KW-1133">Transmembrane helix</keyword>
<comment type="caution">
    <text evidence="9">The sequence shown here is derived from an EMBL/GenBank/DDBJ whole genome shotgun (WGS) entry which is preliminary data.</text>
</comment>
<dbReference type="InterPro" id="IPR004089">
    <property type="entry name" value="MCPsignal_dom"/>
</dbReference>
<dbReference type="PRINTS" id="PR00260">
    <property type="entry name" value="CHEMTRNSDUCR"/>
</dbReference>
<feature type="transmembrane region" description="Helical" evidence="6">
    <location>
        <begin position="7"/>
        <end position="28"/>
    </location>
</feature>
<dbReference type="PROSITE" id="PS50111">
    <property type="entry name" value="CHEMOTAXIS_TRANSDUC_2"/>
    <property type="match status" value="1"/>
</dbReference>
<dbReference type="Gene3D" id="1.10.287.950">
    <property type="entry name" value="Methyl-accepting chemotaxis protein"/>
    <property type="match status" value="1"/>
</dbReference>
<dbReference type="GO" id="GO:0007165">
    <property type="term" value="P:signal transduction"/>
    <property type="evidence" value="ECO:0007669"/>
    <property type="project" value="UniProtKB-KW"/>
</dbReference>
<evidence type="ECO:0000256" key="4">
    <source>
        <dbReference type="PROSITE-ProRule" id="PRU00284"/>
    </source>
</evidence>
<dbReference type="InterPro" id="IPR024478">
    <property type="entry name" value="HlyB_4HB_MCP"/>
</dbReference>
<evidence type="ECO:0000313" key="10">
    <source>
        <dbReference type="Proteomes" id="UP000298438"/>
    </source>
</evidence>
<proteinExistence type="inferred from homology"/>
<dbReference type="SUPFAM" id="SSF58104">
    <property type="entry name" value="Methyl-accepting chemotaxis protein (MCP) signaling domain"/>
    <property type="match status" value="1"/>
</dbReference>
<keyword evidence="6" id="KW-0472">Membrane</keyword>
<evidence type="ECO:0000256" key="6">
    <source>
        <dbReference type="SAM" id="Phobius"/>
    </source>
</evidence>
<dbReference type="SMART" id="SM00304">
    <property type="entry name" value="HAMP"/>
    <property type="match status" value="1"/>
</dbReference>
<dbReference type="OrthoDB" id="9129300at2"/>
<keyword evidence="6" id="KW-0812">Transmembrane</keyword>
<dbReference type="EMBL" id="SPVF01000264">
    <property type="protein sequence ID" value="TFW11395.1"/>
    <property type="molecule type" value="Genomic_DNA"/>
</dbReference>
<dbReference type="SMART" id="SM00283">
    <property type="entry name" value="MA"/>
    <property type="match status" value="1"/>
</dbReference>
<keyword evidence="2" id="KW-0488">Methylation</keyword>
<evidence type="ECO:0000259" key="8">
    <source>
        <dbReference type="PROSITE" id="PS50885"/>
    </source>
</evidence>
<sequence length="528" mass="55072">MRSVRSNLLVLNVLSIVFMAVVGGVGWLTVGRLDGAMDKITDNGNALSHQMSADQDHDALRGDVMAAFVAGAGDDTAARQAVAKEASDHIADFKQNIRELEEVGLDGEVRARLAAVKPDMDAYLKLAAELVPLALGDQAAARERLPAFNAAFEKLEKSMAGLSETIERNSVAARDGGDAVVKASHWQVLAAVGIAAALAIGIGLVISRRITEPLDEAIVFAGRVSEGDLSAHIDSDATDTSELGRLKRSLHDMQAKLLAMVTEIRAGADRIAVATREISDGNMDLSARTEEQASSLEETASSLEELTSTVQQNSAHAREAEQLATTARGVAEQGGQVVADVVQTMGAISEASQRIVQIISTIEGIAFQTNILALNAAVEAARAGEQGRGFAVVANEVRTLAQRADAAAKEIKVLIDASVEQVERGDKLVATAGSTMEKVVSSVMRVGGVVTEIAGATSEQEVGLGQINSAVAQIDSATQQNAALVEEAAAATASLQEQAHHLAALVAQFRIEGGSAPRTSSALRLAQA</sequence>
<feature type="domain" description="Methyl-accepting transducer" evidence="7">
    <location>
        <begin position="267"/>
        <end position="496"/>
    </location>
</feature>
<organism evidence="9 10">
    <name type="scientific">Zemynaea arenosa</name>
    <dbReference type="NCBI Taxonomy" id="2561931"/>
    <lineage>
        <taxon>Bacteria</taxon>
        <taxon>Pseudomonadati</taxon>
        <taxon>Pseudomonadota</taxon>
        <taxon>Betaproteobacteria</taxon>
        <taxon>Burkholderiales</taxon>
        <taxon>Oxalobacteraceae</taxon>
        <taxon>Telluria group</taxon>
        <taxon>Zemynaea</taxon>
    </lineage>
</organism>
<evidence type="ECO:0000256" key="5">
    <source>
        <dbReference type="SAM" id="Coils"/>
    </source>
</evidence>
<gene>
    <name evidence="9" type="ORF">E4L96_21810</name>
</gene>
<dbReference type="InterPro" id="IPR003660">
    <property type="entry name" value="HAMP_dom"/>
</dbReference>
<accession>A0A4Y9RU56</accession>
<evidence type="ECO:0000259" key="7">
    <source>
        <dbReference type="PROSITE" id="PS50111"/>
    </source>
</evidence>
<dbReference type="PANTHER" id="PTHR43531">
    <property type="entry name" value="PROTEIN ICFG"/>
    <property type="match status" value="1"/>
</dbReference>
<dbReference type="GO" id="GO:0006935">
    <property type="term" value="P:chemotaxis"/>
    <property type="evidence" value="ECO:0007669"/>
    <property type="project" value="InterPro"/>
</dbReference>
<dbReference type="InterPro" id="IPR004090">
    <property type="entry name" value="Chemotax_Me-accpt_rcpt"/>
</dbReference>
<dbReference type="Pfam" id="PF00672">
    <property type="entry name" value="HAMP"/>
    <property type="match status" value="1"/>
</dbReference>
<dbReference type="PROSITE" id="PS50885">
    <property type="entry name" value="HAMP"/>
    <property type="match status" value="1"/>
</dbReference>
<evidence type="ECO:0000313" key="9">
    <source>
        <dbReference type="EMBL" id="TFW11395.1"/>
    </source>
</evidence>
<comment type="similarity">
    <text evidence="3">Belongs to the methyl-accepting chemotaxis (MCP) protein family.</text>
</comment>
<dbReference type="GO" id="GO:0004888">
    <property type="term" value="F:transmembrane signaling receptor activity"/>
    <property type="evidence" value="ECO:0007669"/>
    <property type="project" value="InterPro"/>
</dbReference>
<keyword evidence="5" id="KW-0175">Coiled coil</keyword>
<dbReference type="CDD" id="cd06225">
    <property type="entry name" value="HAMP"/>
    <property type="match status" value="1"/>
</dbReference>
<dbReference type="RefSeq" id="WP_135209327.1">
    <property type="nucleotide sequence ID" value="NZ_SPVF01000264.1"/>
</dbReference>
<dbReference type="Pfam" id="PF12729">
    <property type="entry name" value="4HB_MCP_1"/>
    <property type="match status" value="1"/>
</dbReference>
<dbReference type="CDD" id="cd11386">
    <property type="entry name" value="MCP_signal"/>
    <property type="match status" value="1"/>
</dbReference>
<feature type="domain" description="HAMP" evidence="8">
    <location>
        <begin position="208"/>
        <end position="262"/>
    </location>
</feature>
<dbReference type="Proteomes" id="UP000298438">
    <property type="component" value="Unassembled WGS sequence"/>
</dbReference>
<evidence type="ECO:0000256" key="2">
    <source>
        <dbReference type="ARBA" id="ARBA00022481"/>
    </source>
</evidence>
<dbReference type="PANTHER" id="PTHR43531:SF14">
    <property type="entry name" value="METHYL-ACCEPTING CHEMOTAXIS PROTEIN I-RELATED"/>
    <property type="match status" value="1"/>
</dbReference>
<keyword evidence="10" id="KW-1185">Reference proteome</keyword>
<evidence type="ECO:0000256" key="3">
    <source>
        <dbReference type="ARBA" id="ARBA00029447"/>
    </source>
</evidence>
<protein>
    <submittedName>
        <fullName evidence="9">HAMP domain-containing protein</fullName>
    </submittedName>
</protein>
<keyword evidence="4" id="KW-0807">Transducer</keyword>
<dbReference type="FunFam" id="1.10.287.950:FF:000001">
    <property type="entry name" value="Methyl-accepting chemotaxis sensory transducer"/>
    <property type="match status" value="1"/>
</dbReference>
<dbReference type="GO" id="GO:0005886">
    <property type="term" value="C:plasma membrane"/>
    <property type="evidence" value="ECO:0007669"/>
    <property type="project" value="TreeGrafter"/>
</dbReference>